<dbReference type="RefSeq" id="XP_001019345.1">
    <property type="nucleotide sequence ID" value="XM_001019345.1"/>
</dbReference>
<dbReference type="SUPFAM" id="SSF69118">
    <property type="entry name" value="AhpD-like"/>
    <property type="match status" value="1"/>
</dbReference>
<dbReference type="GO" id="GO:0070728">
    <property type="term" value="F:L-leucine binding"/>
    <property type="evidence" value="ECO:0007669"/>
    <property type="project" value="TreeGrafter"/>
</dbReference>
<evidence type="ECO:0000256" key="3">
    <source>
        <dbReference type="ARBA" id="ARBA00022490"/>
    </source>
</evidence>
<dbReference type="STRING" id="312017.Q23RE8"/>
<evidence type="ECO:0000256" key="2">
    <source>
        <dbReference type="ARBA" id="ARBA00008350"/>
    </source>
</evidence>
<evidence type="ECO:0000313" key="5">
    <source>
        <dbReference type="EMBL" id="EAR99100.1"/>
    </source>
</evidence>
<dbReference type="HOGENOM" id="CLU_408573_0_0_1"/>
<feature type="region of interest" description="Disordered" evidence="4">
    <location>
        <begin position="1"/>
        <end position="51"/>
    </location>
</feature>
<dbReference type="GO" id="GO:1990253">
    <property type="term" value="P:cellular response to leucine starvation"/>
    <property type="evidence" value="ECO:0007669"/>
    <property type="project" value="TreeGrafter"/>
</dbReference>
<proteinExistence type="inferred from homology"/>
<dbReference type="OMA" id="TASAYEC"/>
<dbReference type="KEGG" id="tet:TTHERM_00388410"/>
<name>Q23RE8_TETTS</name>
<feature type="compositionally biased region" description="Polar residues" evidence="4">
    <location>
        <begin position="1"/>
        <end position="49"/>
    </location>
</feature>
<dbReference type="Proteomes" id="UP000009168">
    <property type="component" value="Unassembled WGS sequence"/>
</dbReference>
<evidence type="ECO:0000313" key="6">
    <source>
        <dbReference type="Proteomes" id="UP000009168"/>
    </source>
</evidence>
<dbReference type="InParanoid" id="Q23RE8"/>
<dbReference type="GeneID" id="7838827"/>
<dbReference type="GO" id="GO:0071233">
    <property type="term" value="P:cellular response to L-leucine"/>
    <property type="evidence" value="ECO:0007669"/>
    <property type="project" value="TreeGrafter"/>
</dbReference>
<accession>Q23RE8</accession>
<dbReference type="GO" id="GO:0016684">
    <property type="term" value="F:oxidoreductase activity, acting on peroxide as acceptor"/>
    <property type="evidence" value="ECO:0007669"/>
    <property type="project" value="TreeGrafter"/>
</dbReference>
<dbReference type="eggNOG" id="KOG3746">
    <property type="taxonomic scope" value="Eukaryota"/>
</dbReference>
<sequence length="673" mass="78259">MSSSLFNDNSPIQHDSRKSSNLNFDAAQQTASTKQRSSMDDSVNMQSSAGMKKSSTHIPQFCFEPKSELILEIESYMPLYIDCQSIDAEYLQWCFESLKQKQLECSLKNDVDTLNFIQQRLQVLVYQSPLPQISELFRPLLLEQNCEEQRISRYFLNEDFPSIIQLQHIIFSNDHSQPNAVSQKISDILKRNSDQLLNSKQQGINNNSSENLDISTETSTDPVNQQDSLSAVIKEELHKQKVYSTDNVNLEDLQKLLTTIYNTFNGRIPNIFRPFLFFPEYLKTFFTSFEEIFIEPSAWPYESLYQIAMMTASAYECSYVFLMFGELYQIYQGNPAFLDDGFEALDPKVKKAWDLIYLLKENHSAQILNQQSYHNLFNYLLNQSPAWNQNELIFAFLSISFAQQLVILSHGMGLVGDNDSLYGSGKNSTKNNNSFNQIKVNEKLTNEVIEILSNLKPLEFHKEESEMSEETDVSDFEFITSQINQTRFKKYVGYSSIFSNDSPLAQPLFNSICSPDKVQKSKRGRDQNKLASNVCDWKTHTSEFIAHRNINLSKTLNEKYSQIQELTLRNFGSTQEIDTRIFREAIWNFCEITMGYTKTDYNYRKMNNLLQKPFRNFLKKIIFKPHEIKLSDFNTIPYLFEVHDMVHVIFLASEAKFYTQNIFLFHSLSQFLQ</sequence>
<reference evidence="6" key="1">
    <citation type="journal article" date="2006" name="PLoS Biol.">
        <title>Macronuclear genome sequence of the ciliate Tetrahymena thermophila, a model eukaryote.</title>
        <authorList>
            <person name="Eisen J.A."/>
            <person name="Coyne R.S."/>
            <person name="Wu M."/>
            <person name="Wu D."/>
            <person name="Thiagarajan M."/>
            <person name="Wortman J.R."/>
            <person name="Badger J.H."/>
            <person name="Ren Q."/>
            <person name="Amedeo P."/>
            <person name="Jones K.M."/>
            <person name="Tallon L.J."/>
            <person name="Delcher A.L."/>
            <person name="Salzberg S.L."/>
            <person name="Silva J.C."/>
            <person name="Haas B.J."/>
            <person name="Majoros W.H."/>
            <person name="Farzad M."/>
            <person name="Carlton J.M."/>
            <person name="Smith R.K. Jr."/>
            <person name="Garg J."/>
            <person name="Pearlman R.E."/>
            <person name="Karrer K.M."/>
            <person name="Sun L."/>
            <person name="Manning G."/>
            <person name="Elde N.C."/>
            <person name="Turkewitz A.P."/>
            <person name="Asai D.J."/>
            <person name="Wilkes D.E."/>
            <person name="Wang Y."/>
            <person name="Cai H."/>
            <person name="Collins K."/>
            <person name="Stewart B.A."/>
            <person name="Lee S.R."/>
            <person name="Wilamowska K."/>
            <person name="Weinberg Z."/>
            <person name="Ruzzo W.L."/>
            <person name="Wloga D."/>
            <person name="Gaertig J."/>
            <person name="Frankel J."/>
            <person name="Tsao C.-C."/>
            <person name="Gorovsky M.A."/>
            <person name="Keeling P.J."/>
            <person name="Waller R.F."/>
            <person name="Patron N.J."/>
            <person name="Cherry J.M."/>
            <person name="Stover N.A."/>
            <person name="Krieger C.J."/>
            <person name="del Toro C."/>
            <person name="Ryder H.F."/>
            <person name="Williamson S.C."/>
            <person name="Barbeau R.A."/>
            <person name="Hamilton E.P."/>
            <person name="Orias E."/>
        </authorList>
    </citation>
    <scope>NUCLEOTIDE SEQUENCE [LARGE SCALE GENOMIC DNA]</scope>
    <source>
        <strain evidence="6">SB210</strain>
    </source>
</reference>
<dbReference type="GO" id="GO:0005737">
    <property type="term" value="C:cytoplasm"/>
    <property type="evidence" value="ECO:0007669"/>
    <property type="project" value="UniProtKB-SubCell"/>
</dbReference>
<gene>
    <name evidence="5" type="ORF">TTHERM_00388410</name>
</gene>
<dbReference type="EMBL" id="GG662644">
    <property type="protein sequence ID" value="EAR99100.1"/>
    <property type="molecule type" value="Genomic_DNA"/>
</dbReference>
<dbReference type="GO" id="GO:0005634">
    <property type="term" value="C:nucleus"/>
    <property type="evidence" value="ECO:0007669"/>
    <property type="project" value="InterPro"/>
</dbReference>
<feature type="region of interest" description="Disordered" evidence="4">
    <location>
        <begin position="200"/>
        <end position="223"/>
    </location>
</feature>
<comment type="subcellular location">
    <subcellularLocation>
        <location evidence="1">Cytoplasm</location>
    </subcellularLocation>
</comment>
<keyword evidence="3" id="KW-0963">Cytoplasm</keyword>
<protein>
    <submittedName>
        <fullName evidence="5">PA26 p53-induced protein (Sestrin) protein</fullName>
    </submittedName>
</protein>
<dbReference type="Gene3D" id="1.20.1290.10">
    <property type="entry name" value="AhpD-like"/>
    <property type="match status" value="1"/>
</dbReference>
<dbReference type="GO" id="GO:1904262">
    <property type="term" value="P:negative regulation of TORC1 signaling"/>
    <property type="evidence" value="ECO:0007669"/>
    <property type="project" value="TreeGrafter"/>
</dbReference>
<comment type="similarity">
    <text evidence="2">Belongs to the sestrin family.</text>
</comment>
<dbReference type="AlphaFoldDB" id="Q23RE8"/>
<evidence type="ECO:0000256" key="4">
    <source>
        <dbReference type="SAM" id="MobiDB-lite"/>
    </source>
</evidence>
<dbReference type="InterPro" id="IPR029032">
    <property type="entry name" value="AhpD-like"/>
</dbReference>
<keyword evidence="6" id="KW-1185">Reference proteome</keyword>
<dbReference type="GO" id="GO:0016239">
    <property type="term" value="P:positive regulation of macroautophagy"/>
    <property type="evidence" value="ECO:0007669"/>
    <property type="project" value="TreeGrafter"/>
</dbReference>
<organism evidence="5 6">
    <name type="scientific">Tetrahymena thermophila (strain SB210)</name>
    <dbReference type="NCBI Taxonomy" id="312017"/>
    <lineage>
        <taxon>Eukaryota</taxon>
        <taxon>Sar</taxon>
        <taxon>Alveolata</taxon>
        <taxon>Ciliophora</taxon>
        <taxon>Intramacronucleata</taxon>
        <taxon>Oligohymenophorea</taxon>
        <taxon>Hymenostomatida</taxon>
        <taxon>Tetrahymenina</taxon>
        <taxon>Tetrahymenidae</taxon>
        <taxon>Tetrahymena</taxon>
    </lineage>
</organism>
<evidence type="ECO:0000256" key="1">
    <source>
        <dbReference type="ARBA" id="ARBA00004496"/>
    </source>
</evidence>
<dbReference type="PANTHER" id="PTHR12474:SF0">
    <property type="entry name" value="SESTRIN HOMOLOG"/>
    <property type="match status" value="1"/>
</dbReference>
<dbReference type="Pfam" id="PF04636">
    <property type="entry name" value="PA26"/>
    <property type="match status" value="1"/>
</dbReference>
<dbReference type="PANTHER" id="PTHR12474">
    <property type="entry name" value="P53 REGULATED PA26 NUCLEAR PROTEIN SESTRIN"/>
    <property type="match status" value="1"/>
</dbReference>
<dbReference type="GO" id="GO:1901031">
    <property type="term" value="P:regulation of response to reactive oxygen species"/>
    <property type="evidence" value="ECO:0007669"/>
    <property type="project" value="InterPro"/>
</dbReference>
<dbReference type="InterPro" id="IPR006730">
    <property type="entry name" value="Sestrin"/>
</dbReference>
<dbReference type="OrthoDB" id="337464at2759"/>